<proteinExistence type="predicted"/>
<reference evidence="1" key="2">
    <citation type="journal article" date="2015" name="Data Brief">
        <title>Shoot transcriptome of the giant reed, Arundo donax.</title>
        <authorList>
            <person name="Barrero R.A."/>
            <person name="Guerrero F.D."/>
            <person name="Moolhuijzen P."/>
            <person name="Goolsby J.A."/>
            <person name="Tidwell J."/>
            <person name="Bellgard S.E."/>
            <person name="Bellgard M.I."/>
        </authorList>
    </citation>
    <scope>NUCLEOTIDE SEQUENCE</scope>
    <source>
        <tissue evidence="1">Shoot tissue taken approximately 20 cm above the soil surface</tissue>
    </source>
</reference>
<sequence length="55" mass="6361">MMRPRHNKLWRAAAGERNGEGGGDWTAEGKCNTSILRFLIGTLSHLKIYEFLYFF</sequence>
<organism evidence="1">
    <name type="scientific">Arundo donax</name>
    <name type="common">Giant reed</name>
    <name type="synonym">Donax arundinaceus</name>
    <dbReference type="NCBI Taxonomy" id="35708"/>
    <lineage>
        <taxon>Eukaryota</taxon>
        <taxon>Viridiplantae</taxon>
        <taxon>Streptophyta</taxon>
        <taxon>Embryophyta</taxon>
        <taxon>Tracheophyta</taxon>
        <taxon>Spermatophyta</taxon>
        <taxon>Magnoliopsida</taxon>
        <taxon>Liliopsida</taxon>
        <taxon>Poales</taxon>
        <taxon>Poaceae</taxon>
        <taxon>PACMAD clade</taxon>
        <taxon>Arundinoideae</taxon>
        <taxon>Arundineae</taxon>
        <taxon>Arundo</taxon>
    </lineage>
</organism>
<evidence type="ECO:0000313" key="1">
    <source>
        <dbReference type="EMBL" id="JAD68811.1"/>
    </source>
</evidence>
<accession>A0A0A9BZQ5</accession>
<dbReference type="EMBL" id="GBRH01229084">
    <property type="protein sequence ID" value="JAD68811.1"/>
    <property type="molecule type" value="Transcribed_RNA"/>
</dbReference>
<reference evidence="1" key="1">
    <citation type="submission" date="2014-09" db="EMBL/GenBank/DDBJ databases">
        <authorList>
            <person name="Magalhaes I.L.F."/>
            <person name="Oliveira U."/>
            <person name="Santos F.R."/>
            <person name="Vidigal T.H.D.A."/>
            <person name="Brescovit A.D."/>
            <person name="Santos A.J."/>
        </authorList>
    </citation>
    <scope>NUCLEOTIDE SEQUENCE</scope>
    <source>
        <tissue evidence="1">Shoot tissue taken approximately 20 cm above the soil surface</tissue>
    </source>
</reference>
<protein>
    <submittedName>
        <fullName evidence="1">Uncharacterized protein</fullName>
    </submittedName>
</protein>
<name>A0A0A9BZQ5_ARUDO</name>
<dbReference type="AlphaFoldDB" id="A0A0A9BZQ5"/>